<dbReference type="EMBL" id="SPHZ02000001">
    <property type="protein sequence ID" value="KAF0933257.1"/>
    <property type="molecule type" value="Genomic_DNA"/>
</dbReference>
<name>A0A6G1F8K0_9ORYZ</name>
<evidence type="ECO:0000313" key="2">
    <source>
        <dbReference type="EMBL" id="KAF0933257.1"/>
    </source>
</evidence>
<reference evidence="2 3" key="1">
    <citation type="submission" date="2019-11" db="EMBL/GenBank/DDBJ databases">
        <title>Whole genome sequence of Oryza granulata.</title>
        <authorList>
            <person name="Li W."/>
        </authorList>
    </citation>
    <scope>NUCLEOTIDE SEQUENCE [LARGE SCALE GENOMIC DNA]</scope>
    <source>
        <strain evidence="3">cv. Menghai</strain>
        <tissue evidence="2">Leaf</tissue>
    </source>
</reference>
<gene>
    <name evidence="2" type="ORF">E2562_017048</name>
</gene>
<comment type="caution">
    <text evidence="2">The sequence shown here is derived from an EMBL/GenBank/DDBJ whole genome shotgun (WGS) entry which is preliminary data.</text>
</comment>
<sequence>MERERVERADTRRRKSHGGGGAWLRLVAARWSTGDNLHGIGDLAFVRSSKGHTQTWEGAHQWEIGVNGGGSVPRRGRTQGRGKSVPPARNCRCVVLLGSGGERSRRRAASTAREAEQGVQRGSAR</sequence>
<organism evidence="2 3">
    <name type="scientific">Oryza meyeriana var. granulata</name>
    <dbReference type="NCBI Taxonomy" id="110450"/>
    <lineage>
        <taxon>Eukaryota</taxon>
        <taxon>Viridiplantae</taxon>
        <taxon>Streptophyta</taxon>
        <taxon>Embryophyta</taxon>
        <taxon>Tracheophyta</taxon>
        <taxon>Spermatophyta</taxon>
        <taxon>Magnoliopsida</taxon>
        <taxon>Liliopsida</taxon>
        <taxon>Poales</taxon>
        <taxon>Poaceae</taxon>
        <taxon>BOP clade</taxon>
        <taxon>Oryzoideae</taxon>
        <taxon>Oryzeae</taxon>
        <taxon>Oryzinae</taxon>
        <taxon>Oryza</taxon>
        <taxon>Oryza meyeriana</taxon>
    </lineage>
</organism>
<dbReference type="AlphaFoldDB" id="A0A6G1F8K0"/>
<feature type="region of interest" description="Disordered" evidence="1">
    <location>
        <begin position="63"/>
        <end position="87"/>
    </location>
</feature>
<evidence type="ECO:0000313" key="3">
    <source>
        <dbReference type="Proteomes" id="UP000479710"/>
    </source>
</evidence>
<evidence type="ECO:0000256" key="1">
    <source>
        <dbReference type="SAM" id="MobiDB-lite"/>
    </source>
</evidence>
<proteinExistence type="predicted"/>
<accession>A0A6G1F8K0</accession>
<protein>
    <submittedName>
        <fullName evidence="2">Uncharacterized protein</fullName>
    </submittedName>
</protein>
<feature type="region of interest" description="Disordered" evidence="1">
    <location>
        <begin position="101"/>
        <end position="125"/>
    </location>
</feature>
<keyword evidence="3" id="KW-1185">Reference proteome</keyword>
<dbReference type="Proteomes" id="UP000479710">
    <property type="component" value="Unassembled WGS sequence"/>
</dbReference>